<evidence type="ECO:0000256" key="3">
    <source>
        <dbReference type="RuleBase" id="RU362073"/>
    </source>
</evidence>
<dbReference type="InterPro" id="IPR046358">
    <property type="entry name" value="Flagellin_C"/>
</dbReference>
<dbReference type="InterPro" id="IPR001029">
    <property type="entry name" value="Flagellin_N"/>
</dbReference>
<dbReference type="GO" id="GO:0005198">
    <property type="term" value="F:structural molecule activity"/>
    <property type="evidence" value="ECO:0007669"/>
    <property type="project" value="UniProtKB-UniRule"/>
</dbReference>
<dbReference type="Proteomes" id="UP000177583">
    <property type="component" value="Unassembled WGS sequence"/>
</dbReference>
<dbReference type="Pfam" id="PF00700">
    <property type="entry name" value="Flagellin_C"/>
    <property type="match status" value="1"/>
</dbReference>
<dbReference type="Gene3D" id="1.20.1330.10">
    <property type="entry name" value="f41 fragment of flagellin, N-terminal domain"/>
    <property type="match status" value="2"/>
</dbReference>
<dbReference type="GO" id="GO:0005576">
    <property type="term" value="C:extracellular region"/>
    <property type="evidence" value="ECO:0007669"/>
    <property type="project" value="UniProtKB-SubCell"/>
</dbReference>
<evidence type="ECO:0000259" key="6">
    <source>
        <dbReference type="Pfam" id="PF00700"/>
    </source>
</evidence>
<evidence type="ECO:0000313" key="7">
    <source>
        <dbReference type="EMBL" id="OGH04966.1"/>
    </source>
</evidence>
<gene>
    <name evidence="7" type="ORF">A2557_08310</name>
</gene>
<dbReference type="EMBL" id="MFNF01000001">
    <property type="protein sequence ID" value="OGH04966.1"/>
    <property type="molecule type" value="Genomic_DNA"/>
</dbReference>
<comment type="caution">
    <text evidence="7">The sequence shown here is derived from an EMBL/GenBank/DDBJ whole genome shotgun (WGS) entry which is preliminary data.</text>
</comment>
<dbReference type="PANTHER" id="PTHR42792:SF1">
    <property type="entry name" value="FLAGELLAR HOOK-ASSOCIATED PROTEIN 3"/>
    <property type="match status" value="1"/>
</dbReference>
<feature type="region of interest" description="Disordered" evidence="4">
    <location>
        <begin position="199"/>
        <end position="222"/>
    </location>
</feature>
<dbReference type="Pfam" id="PF00669">
    <property type="entry name" value="Flagellin_N"/>
    <property type="match status" value="1"/>
</dbReference>
<comment type="similarity">
    <text evidence="1 3">Belongs to the bacterial flagellin family.</text>
</comment>
<dbReference type="AlphaFoldDB" id="A0A1F6H3Q3"/>
<evidence type="ECO:0000313" key="8">
    <source>
        <dbReference type="Proteomes" id="UP000177583"/>
    </source>
</evidence>
<reference evidence="7 8" key="1">
    <citation type="journal article" date="2016" name="Nat. Commun.">
        <title>Thousands of microbial genomes shed light on interconnected biogeochemical processes in an aquifer system.</title>
        <authorList>
            <person name="Anantharaman K."/>
            <person name="Brown C.T."/>
            <person name="Hug L.A."/>
            <person name="Sharon I."/>
            <person name="Castelle C.J."/>
            <person name="Probst A.J."/>
            <person name="Thomas B.C."/>
            <person name="Singh A."/>
            <person name="Wilkins M.J."/>
            <person name="Karaoz U."/>
            <person name="Brodie E.L."/>
            <person name="Williams K.H."/>
            <person name="Hubbard S.S."/>
            <person name="Banfield J.F."/>
        </authorList>
    </citation>
    <scope>NUCLEOTIDE SEQUENCE [LARGE SCALE GENOMIC DNA]</scope>
</reference>
<accession>A0A1F6H3Q3</accession>
<sequence>MRVTDQTKNNAVQKSLSTNAEELQNLMVGMANGKKLNKPSDDPVGAALVQDFHTSIDRSKSLEKNIGSDKVWLNATESAVSQISDMVLKIKEMTLKGANGGVTKEERMALSKEIEMMTQDLVKLVNKKEGKLFLFSGTKTLTEPLKLNSKLKEAEIKFDGLRVKSERSIIPLDQTHPINKVVPGITPGKLELLVEPKPELDAEGNPIPVPEPEPVEGETPKPKTVSVELTGEETVQEVVKKINDAFIAKGNYQEDPSSPSGYKADLFAQMGVDNHLYLDPAYDHDFKILSDTTGLAKGMGFHFLGQEKGPALGVEGASGEAQPAPGEAAIPFDEFEPLFRGYSKENYIVKVVQGGTYGTALYVVSDDDGKTWSPKQSLNKQIEIFNPEGKPSDQIRLQFEAPGKPYFMEGLEFRFTGNEFVEYHGNDVIKEVPIDNGIKVALNTTATELLMKDPEDPETVDTFEVLNRLMSALEEDDQQTVIKSVQEIDNGINQVLKKRAEIGSRVLELESSEDRLSQNIDSKGAEMSKIQDMDLAKGSIDLNKAELKHKSALDASARLIQPTLVQFLK</sequence>
<comment type="function">
    <text evidence="3">Flagellin is the subunit protein which polymerizes to form the filaments of bacterial flagella.</text>
</comment>
<evidence type="ECO:0000256" key="2">
    <source>
        <dbReference type="ARBA" id="ARBA00023143"/>
    </source>
</evidence>
<dbReference type="InterPro" id="IPR001492">
    <property type="entry name" value="Flagellin"/>
</dbReference>
<evidence type="ECO:0000256" key="4">
    <source>
        <dbReference type="SAM" id="MobiDB-lite"/>
    </source>
</evidence>
<dbReference type="GO" id="GO:0009288">
    <property type="term" value="C:bacterial-type flagellum"/>
    <property type="evidence" value="ECO:0007669"/>
    <property type="project" value="UniProtKB-SubCell"/>
</dbReference>
<keyword evidence="2 3" id="KW-0975">Bacterial flagellum</keyword>
<comment type="subcellular location">
    <subcellularLocation>
        <location evidence="3">Secreted</location>
    </subcellularLocation>
    <subcellularLocation>
        <location evidence="3">Bacterial flagellum</location>
    </subcellularLocation>
</comment>
<proteinExistence type="inferred from homology"/>
<feature type="domain" description="Flagellin N-terminal" evidence="5">
    <location>
        <begin position="7"/>
        <end position="138"/>
    </location>
</feature>
<dbReference type="SUPFAM" id="SSF64518">
    <property type="entry name" value="Phase 1 flagellin"/>
    <property type="match status" value="2"/>
</dbReference>
<dbReference type="PANTHER" id="PTHR42792">
    <property type="entry name" value="FLAGELLIN"/>
    <property type="match status" value="1"/>
</dbReference>
<keyword evidence="3" id="KW-0964">Secreted</keyword>
<name>A0A1F6H3Q3_9PROT</name>
<evidence type="ECO:0000259" key="5">
    <source>
        <dbReference type="Pfam" id="PF00669"/>
    </source>
</evidence>
<feature type="domain" description="Flagellin C-terminal" evidence="6">
    <location>
        <begin position="486"/>
        <end position="568"/>
    </location>
</feature>
<organism evidence="7 8">
    <name type="scientific">Candidatus Lambdaproteobacteria bacterium RIFOXYD2_FULL_56_26</name>
    <dbReference type="NCBI Taxonomy" id="1817773"/>
    <lineage>
        <taxon>Bacteria</taxon>
        <taxon>Pseudomonadati</taxon>
        <taxon>Pseudomonadota</taxon>
        <taxon>Candidatus Lambdaproteobacteria</taxon>
    </lineage>
</organism>
<protein>
    <recommendedName>
        <fullName evidence="3">Flagellin</fullName>
    </recommendedName>
</protein>
<evidence type="ECO:0000256" key="1">
    <source>
        <dbReference type="ARBA" id="ARBA00005709"/>
    </source>
</evidence>